<evidence type="ECO:0000256" key="1">
    <source>
        <dbReference type="ARBA" id="ARBA00001961"/>
    </source>
</evidence>
<evidence type="ECO:0000256" key="4">
    <source>
        <dbReference type="ARBA" id="ARBA00022964"/>
    </source>
</evidence>
<keyword evidence="2" id="KW-0479">Metal-binding</keyword>
<evidence type="ECO:0000256" key="5">
    <source>
        <dbReference type="ARBA" id="ARBA00023002"/>
    </source>
</evidence>
<dbReference type="Pfam" id="PF13640">
    <property type="entry name" value="2OG-FeII_Oxy_3"/>
    <property type="match status" value="1"/>
</dbReference>
<proteinExistence type="predicted"/>
<accession>A0A385YYM9</accession>
<sequence length="209" mass="23290">MPMNANHPLFLRIADDLATYGWSHQSIFLPEDLTRELASECHSRAQQGALSPAGIGRGAGQQVREGVRGDRIQWLEAGQSAACDRYLELMNGLRQALNQGLYLGLADYESHFACYAPGAFYQRHVDRFRDDDRRVVSVVLYLNHGWLPQQGGALRLYLPAAAGERSHEIAPLGGSLVVFRSELPHEVLPASRERLSLAGWFRRRGEGPL</sequence>
<dbReference type="InterPro" id="IPR005123">
    <property type="entry name" value="Oxoglu/Fe-dep_dioxygenase_dom"/>
</dbReference>
<dbReference type="InterPro" id="IPR044862">
    <property type="entry name" value="Pro_4_hyd_alph_FE2OG_OXY"/>
</dbReference>
<evidence type="ECO:0000313" key="9">
    <source>
        <dbReference type="Proteomes" id="UP000265560"/>
    </source>
</evidence>
<dbReference type="EMBL" id="CP032419">
    <property type="protein sequence ID" value="AYC31057.1"/>
    <property type="molecule type" value="Genomic_DNA"/>
</dbReference>
<protein>
    <submittedName>
        <fullName evidence="8">2OG-Fe(II) oxygenase</fullName>
    </submittedName>
</protein>
<reference evidence="9" key="1">
    <citation type="submission" date="2018-09" db="EMBL/GenBank/DDBJ databases">
        <authorList>
            <person name="Zhu H."/>
        </authorList>
    </citation>
    <scope>NUCLEOTIDE SEQUENCE [LARGE SCALE GENOMIC DNA]</scope>
    <source>
        <strain evidence="9">K2W31S-8</strain>
    </source>
</reference>
<evidence type="ECO:0000256" key="2">
    <source>
        <dbReference type="ARBA" id="ARBA00022723"/>
    </source>
</evidence>
<dbReference type="GO" id="GO:0008198">
    <property type="term" value="F:ferrous iron binding"/>
    <property type="evidence" value="ECO:0007669"/>
    <property type="project" value="TreeGrafter"/>
</dbReference>
<dbReference type="GO" id="GO:0031543">
    <property type="term" value="F:peptidyl-proline dioxygenase activity"/>
    <property type="evidence" value="ECO:0007669"/>
    <property type="project" value="TreeGrafter"/>
</dbReference>
<dbReference type="AlphaFoldDB" id="A0A385YYM9"/>
<evidence type="ECO:0000256" key="6">
    <source>
        <dbReference type="ARBA" id="ARBA00023004"/>
    </source>
</evidence>
<dbReference type="PANTHER" id="PTHR12907:SF26">
    <property type="entry name" value="HIF PROLYL HYDROXYLASE, ISOFORM C"/>
    <property type="match status" value="1"/>
</dbReference>
<keyword evidence="9" id="KW-1185">Reference proteome</keyword>
<dbReference type="KEGG" id="pcav:D3880_01040"/>
<dbReference type="InterPro" id="IPR051559">
    <property type="entry name" value="HIF_prolyl_hydroxylases"/>
</dbReference>
<evidence type="ECO:0000256" key="3">
    <source>
        <dbReference type="ARBA" id="ARBA00022896"/>
    </source>
</evidence>
<keyword evidence="5" id="KW-0560">Oxidoreductase</keyword>
<name>A0A385YYM9_9PSED</name>
<dbReference type="Gene3D" id="2.60.120.620">
    <property type="entry name" value="q2cbj1_9rhob like domain"/>
    <property type="match status" value="1"/>
</dbReference>
<dbReference type="PANTHER" id="PTHR12907">
    <property type="entry name" value="EGL NINE HOMOLOG-RELATED"/>
    <property type="match status" value="1"/>
</dbReference>
<comment type="cofactor">
    <cofactor evidence="1">
        <name>L-ascorbate</name>
        <dbReference type="ChEBI" id="CHEBI:38290"/>
    </cofactor>
</comment>
<keyword evidence="4" id="KW-0223">Dioxygenase</keyword>
<dbReference type="Proteomes" id="UP000265560">
    <property type="component" value="Chromosome"/>
</dbReference>
<organism evidence="8 9">
    <name type="scientific">Pseudomonas cavernae</name>
    <dbReference type="NCBI Taxonomy" id="2320867"/>
    <lineage>
        <taxon>Bacteria</taxon>
        <taxon>Pseudomonadati</taxon>
        <taxon>Pseudomonadota</taxon>
        <taxon>Gammaproteobacteria</taxon>
        <taxon>Pseudomonadales</taxon>
        <taxon>Pseudomonadaceae</taxon>
        <taxon>Pseudomonas</taxon>
    </lineage>
</organism>
<dbReference type="GO" id="GO:0031418">
    <property type="term" value="F:L-ascorbic acid binding"/>
    <property type="evidence" value="ECO:0007669"/>
    <property type="project" value="UniProtKB-KW"/>
</dbReference>
<dbReference type="OrthoDB" id="9783171at2"/>
<keyword evidence="6" id="KW-0408">Iron</keyword>
<dbReference type="GO" id="GO:0071456">
    <property type="term" value="P:cellular response to hypoxia"/>
    <property type="evidence" value="ECO:0007669"/>
    <property type="project" value="TreeGrafter"/>
</dbReference>
<dbReference type="InterPro" id="IPR006620">
    <property type="entry name" value="Pro_4_hyd_alph"/>
</dbReference>
<evidence type="ECO:0000259" key="7">
    <source>
        <dbReference type="PROSITE" id="PS51471"/>
    </source>
</evidence>
<feature type="domain" description="Fe2OG dioxygenase" evidence="7">
    <location>
        <begin position="105"/>
        <end position="203"/>
    </location>
</feature>
<gene>
    <name evidence="8" type="ORF">D3880_01040</name>
</gene>
<dbReference type="SMART" id="SM00702">
    <property type="entry name" value="P4Hc"/>
    <property type="match status" value="1"/>
</dbReference>
<keyword evidence="3" id="KW-0847">Vitamin C</keyword>
<dbReference type="RefSeq" id="WP_119891692.1">
    <property type="nucleotide sequence ID" value="NZ_CP032419.1"/>
</dbReference>
<evidence type="ECO:0000313" key="8">
    <source>
        <dbReference type="EMBL" id="AYC31057.1"/>
    </source>
</evidence>
<dbReference type="PROSITE" id="PS51471">
    <property type="entry name" value="FE2OG_OXY"/>
    <property type="match status" value="1"/>
</dbReference>